<name>A0A0M9VQ66_9BASI</name>
<comment type="caution">
    <text evidence="10">The sequence shown here is derived from an EMBL/GenBank/DDBJ whole genome shotgun (WGS) entry which is preliminary data.</text>
</comment>
<keyword evidence="9" id="KW-0732">Signal</keyword>
<keyword evidence="4" id="KW-0653">Protein transport</keyword>
<evidence type="ECO:0000256" key="1">
    <source>
        <dbReference type="ARBA" id="ARBA00004370"/>
    </source>
</evidence>
<evidence type="ECO:0000256" key="9">
    <source>
        <dbReference type="SAM" id="SignalP"/>
    </source>
</evidence>
<dbReference type="STRING" id="77020.A0A0M9VQ66"/>
<feature type="compositionally biased region" description="Low complexity" evidence="8">
    <location>
        <begin position="775"/>
        <end position="790"/>
    </location>
</feature>
<reference evidence="10 11" key="1">
    <citation type="submission" date="2015-07" db="EMBL/GenBank/DDBJ databases">
        <title>Draft Genome Sequence of Malassezia furfur CBS1878 and Malassezia pachydermatis CBS1879.</title>
        <authorList>
            <person name="Triana S."/>
            <person name="Ohm R."/>
            <person name="Gonzalez A."/>
            <person name="DeCock H."/>
            <person name="Restrepo S."/>
            <person name="Celis A."/>
        </authorList>
    </citation>
    <scope>NUCLEOTIDE SEQUENCE [LARGE SCALE GENOMIC DNA]</scope>
    <source>
        <strain evidence="10 11">CBS 1879</strain>
    </source>
</reference>
<feature type="region of interest" description="Disordered" evidence="8">
    <location>
        <begin position="311"/>
        <end position="348"/>
    </location>
</feature>
<keyword evidence="11" id="KW-1185">Reference proteome</keyword>
<dbReference type="GO" id="GO:0005789">
    <property type="term" value="C:endoplasmic reticulum membrane"/>
    <property type="evidence" value="ECO:0007669"/>
    <property type="project" value="TreeGrafter"/>
</dbReference>
<keyword evidence="3" id="KW-0812">Transmembrane</keyword>
<gene>
    <name evidence="10" type="ORF">Malapachy_2251</name>
</gene>
<dbReference type="Proteomes" id="UP000037751">
    <property type="component" value="Unassembled WGS sequence"/>
</dbReference>
<feature type="compositionally biased region" description="Basic residues" evidence="8">
    <location>
        <begin position="747"/>
        <end position="759"/>
    </location>
</feature>
<dbReference type="Pfam" id="PF08571">
    <property type="entry name" value="Yos1"/>
    <property type="match status" value="1"/>
</dbReference>
<feature type="region of interest" description="Disordered" evidence="8">
    <location>
        <begin position="745"/>
        <end position="806"/>
    </location>
</feature>
<proteinExistence type="inferred from homology"/>
<evidence type="ECO:0000256" key="5">
    <source>
        <dbReference type="ARBA" id="ARBA00022989"/>
    </source>
</evidence>
<accession>A0A0M9VQ66</accession>
<feature type="region of interest" description="Disordered" evidence="8">
    <location>
        <begin position="398"/>
        <end position="419"/>
    </location>
</feature>
<sequence>MLGLGTIFYTSLLLINGIAILNEERFLSKVGWSTSSRGMNGFDTPGQEASVKQRMIHLIGAVRVLLRNRALKNNTCKSCVTAKTGRLLCAMNYSDTPPAVAMLPDPTVAVGSTSHKKLMKEQRRRRRRMQLAAALIEADNDDIQRRIDILNEYDPSSQDILEHLRQRSKHASESVMFRDAGAIDVSNARPVYTYPLMTMREVTQGYFGMSAQWASEGLEEETGSVIEHDVDEEPALPAFDHDDFGSPVMDVLQRADSIQARAAQEAETPIPPRPLHRSASMPMLTEKKEDVELDENATRGDLLLHRIQAMRQQATPKPDESTSSGDVSLSRSSVNVSDTSHSSAAIETPEMDGVMFPVERELQGKEPPVETSMEMALGIHVDGATSDLKAFRERVLNKESGRQPSGRRHSLSVSGWPGEMHPVAEEMGLLYGQEDDDEEAVEEAAHPRMLTKQLQALGRADSYSTKRSTMGELTPYLERHQSVHSHDLSSSTWKRDKKSFWRRFGKRGTMPAVRVTSGASDVVRTAPPNLQELSPLMDMDESMLQTLPLVTVPGEDEMTGVNLLSPNPNVQPGQAASEHGDMSKPNRGLRLFPWRRRASAPPAATLYESNQLRSTRPKDWVPTYICIPAPLSSLPVVSHDTQSYFVPRGAFAVEHGVILPANNTVYDGYAPTEIPAHMGRRALYPSTALFRNVLATREEEHEGWGWDVYTDTPQYFADLAADDDDSDDEVPLMDVRILAREEALAEKRRRREHRRRRRANQSERASHDSDDDAADISSYDSDGSTTSSGTERPWRDDRRPVGRLYGQNLMDMAAKEQHRKRAEYRFYGQAPLHGDDGSEPHAFTNDTRERMRRLFGEQTQYQDEWERRLVEDGALLPRRSSTRATKREELVTMLEPGLEHAIVYPAPEDVAAIQETVEKNQEESRIEAWLDSSDDEEPAERPGEGILAPKVGGHRAGPFGPAVPRWLAKDEDDVPLSTLQRRSAVPSDEDDAVPLGARHPQAEIIAEKDALIRQLLEENRQVKRWLHSRSSMLPAPVPPPYGNPWASTASIEAMPSVPYDEVRGLFDMPGSLVASRDFDHPVPVAMSADEMHHSGAMEWNAAMDPAARKRFTM</sequence>
<feature type="chain" id="PRO_5005839299" evidence="9">
    <location>
        <begin position="18"/>
        <end position="1113"/>
    </location>
</feature>
<feature type="region of interest" description="Disordered" evidence="8">
    <location>
        <begin position="261"/>
        <end position="282"/>
    </location>
</feature>
<comment type="similarity">
    <text evidence="7">Belongs to the YOS1 family.</text>
</comment>
<evidence type="ECO:0000256" key="2">
    <source>
        <dbReference type="ARBA" id="ARBA00022448"/>
    </source>
</evidence>
<evidence type="ECO:0000256" key="6">
    <source>
        <dbReference type="ARBA" id="ARBA00023136"/>
    </source>
</evidence>
<feature type="signal peptide" evidence="9">
    <location>
        <begin position="1"/>
        <end position="17"/>
    </location>
</feature>
<evidence type="ECO:0000256" key="4">
    <source>
        <dbReference type="ARBA" id="ARBA00022927"/>
    </source>
</evidence>
<evidence type="ECO:0000256" key="3">
    <source>
        <dbReference type="ARBA" id="ARBA00022692"/>
    </source>
</evidence>
<feature type="region of interest" description="Disordered" evidence="8">
    <location>
        <begin position="931"/>
        <end position="955"/>
    </location>
</feature>
<feature type="compositionally biased region" description="Low complexity" evidence="8">
    <location>
        <begin position="321"/>
        <end position="343"/>
    </location>
</feature>
<keyword evidence="2" id="KW-0813">Transport</keyword>
<dbReference type="GO" id="GO:0006888">
    <property type="term" value="P:endoplasmic reticulum to Golgi vesicle-mediated transport"/>
    <property type="evidence" value="ECO:0007669"/>
    <property type="project" value="TreeGrafter"/>
</dbReference>
<dbReference type="GO" id="GO:0030134">
    <property type="term" value="C:COPII-coated ER to Golgi transport vesicle"/>
    <property type="evidence" value="ECO:0007669"/>
    <property type="project" value="TreeGrafter"/>
</dbReference>
<dbReference type="GeneID" id="28728618"/>
<organism evidence="10 11">
    <name type="scientific">Malassezia pachydermatis</name>
    <dbReference type="NCBI Taxonomy" id="77020"/>
    <lineage>
        <taxon>Eukaryota</taxon>
        <taxon>Fungi</taxon>
        <taxon>Dikarya</taxon>
        <taxon>Basidiomycota</taxon>
        <taxon>Ustilaginomycotina</taxon>
        <taxon>Malasseziomycetes</taxon>
        <taxon>Malasseziales</taxon>
        <taxon>Malasseziaceae</taxon>
        <taxon>Malassezia</taxon>
    </lineage>
</organism>
<dbReference type="GO" id="GO:0015031">
    <property type="term" value="P:protein transport"/>
    <property type="evidence" value="ECO:0007669"/>
    <property type="project" value="UniProtKB-KW"/>
</dbReference>
<dbReference type="VEuPathDB" id="FungiDB:Malapachy_2251"/>
<evidence type="ECO:0000256" key="8">
    <source>
        <dbReference type="SAM" id="MobiDB-lite"/>
    </source>
</evidence>
<comment type="subcellular location">
    <subcellularLocation>
        <location evidence="1">Membrane</location>
    </subcellularLocation>
</comment>
<dbReference type="PANTHER" id="PTHR15858">
    <property type="entry name" value="IMMEDIATE EARLY RESPONSE 3-INTERACTING PROTEIN 1"/>
    <property type="match status" value="1"/>
</dbReference>
<dbReference type="EMBL" id="LGAV01000002">
    <property type="protein sequence ID" value="KOS15192.1"/>
    <property type="molecule type" value="Genomic_DNA"/>
</dbReference>
<dbReference type="GO" id="GO:0000139">
    <property type="term" value="C:Golgi membrane"/>
    <property type="evidence" value="ECO:0007669"/>
    <property type="project" value="TreeGrafter"/>
</dbReference>
<keyword evidence="5" id="KW-1133">Transmembrane helix</keyword>
<evidence type="ECO:0000313" key="10">
    <source>
        <dbReference type="EMBL" id="KOS15192.1"/>
    </source>
</evidence>
<evidence type="ECO:0000313" key="11">
    <source>
        <dbReference type="Proteomes" id="UP000037751"/>
    </source>
</evidence>
<dbReference type="OrthoDB" id="2564267at2759"/>
<dbReference type="PANTHER" id="PTHR15858:SF0">
    <property type="entry name" value="IMMEDIATE EARLY RESPONSE 3-INTERACTING PROTEIN 1"/>
    <property type="match status" value="1"/>
</dbReference>
<keyword evidence="6" id="KW-0472">Membrane</keyword>
<dbReference type="InterPro" id="IPR013880">
    <property type="entry name" value="Yos1"/>
</dbReference>
<dbReference type="RefSeq" id="XP_017992824.1">
    <property type="nucleotide sequence ID" value="XM_018136743.1"/>
</dbReference>
<protein>
    <submittedName>
        <fullName evidence="10">Yos1 domain-containing protein</fullName>
    </submittedName>
</protein>
<dbReference type="AlphaFoldDB" id="A0A0M9VQ66"/>
<evidence type="ECO:0000256" key="7">
    <source>
        <dbReference type="ARBA" id="ARBA00024203"/>
    </source>
</evidence>